<feature type="transmembrane region" description="Helical" evidence="1">
    <location>
        <begin position="12"/>
        <end position="34"/>
    </location>
</feature>
<name>A0A521B7L7_9BACT</name>
<proteinExistence type="predicted"/>
<reference evidence="2 3" key="1">
    <citation type="submission" date="2017-05" db="EMBL/GenBank/DDBJ databases">
        <authorList>
            <person name="Varghese N."/>
            <person name="Submissions S."/>
        </authorList>
    </citation>
    <scope>NUCLEOTIDE SEQUENCE [LARGE SCALE GENOMIC DNA]</scope>
    <source>
        <strain evidence="2 3">DSM 16304</strain>
    </source>
</reference>
<evidence type="ECO:0000256" key="1">
    <source>
        <dbReference type="SAM" id="Phobius"/>
    </source>
</evidence>
<evidence type="ECO:0000313" key="2">
    <source>
        <dbReference type="EMBL" id="SMO42690.1"/>
    </source>
</evidence>
<evidence type="ECO:0000313" key="3">
    <source>
        <dbReference type="Proteomes" id="UP000317315"/>
    </source>
</evidence>
<dbReference type="EMBL" id="FXTM01000004">
    <property type="protein sequence ID" value="SMO42690.1"/>
    <property type="molecule type" value="Genomic_DNA"/>
</dbReference>
<accession>A0A521B7L7</accession>
<keyword evidence="3" id="KW-1185">Reference proteome</keyword>
<keyword evidence="1" id="KW-0812">Transmembrane</keyword>
<dbReference type="OrthoDB" id="11846at2"/>
<dbReference type="AlphaFoldDB" id="A0A521B7L7"/>
<organism evidence="2 3">
    <name type="scientific">Balnearium lithotrophicum</name>
    <dbReference type="NCBI Taxonomy" id="223788"/>
    <lineage>
        <taxon>Bacteria</taxon>
        <taxon>Pseudomonadati</taxon>
        <taxon>Aquificota</taxon>
        <taxon>Aquificia</taxon>
        <taxon>Desulfurobacteriales</taxon>
        <taxon>Desulfurobacteriaceae</taxon>
        <taxon>Balnearium</taxon>
    </lineage>
</organism>
<sequence>MNSKSFALSDIVSNLELFVFVVIVVFLSVVLFPWNLKEKILEEENINTDLLISYLQALEKVSDDPLIHLKLAIELTKKGELDRALKEMNTVNFDLIPDNLKDRALFLSFKLYETLFFSCKSQERKSLIRKRIEDLIILALQRYKDNPQKLLYLYKFSEKMYFPEESLKIALLLSMFNSNWKIKAFIKAVEIGKIDLAYSILKEISIKKLPDRYKVVAYQIAFSKKNYSLAIACLEDSPTLMRKYWKTLVFLYFKTKNTRKFDRFVKQVLERNENLRMKQEVLKLAIEHALWNSDYKKVKVLIRRYGLQLANTPEFIKFLLKSALATGDSSFVDWLSREIFSKVEKC</sequence>
<gene>
    <name evidence="2" type="ORF">SAMN06269117_10432</name>
</gene>
<keyword evidence="1" id="KW-1133">Transmembrane helix</keyword>
<dbReference type="RefSeq" id="WP_142934112.1">
    <property type="nucleotide sequence ID" value="NZ_FXTM01000004.1"/>
</dbReference>
<protein>
    <submittedName>
        <fullName evidence="2">Uncharacterized protein</fullName>
    </submittedName>
</protein>
<dbReference type="Proteomes" id="UP000317315">
    <property type="component" value="Unassembled WGS sequence"/>
</dbReference>
<dbReference type="Gene3D" id="1.25.40.470">
    <property type="match status" value="1"/>
</dbReference>
<keyword evidence="1" id="KW-0472">Membrane</keyword>